<sequence>MLYPVFLLGLSGIIKLMKTGRQALPTDTHALQQMVLQMQSELSENNKKLSAQDSVIDNLRHQLAVLKRARFGRSSEQVEQNIHQLE</sequence>
<evidence type="ECO:0000259" key="1">
    <source>
        <dbReference type="Pfam" id="PF13007"/>
    </source>
</evidence>
<proteinExistence type="predicted"/>
<feature type="domain" description="Transposase TnpC homeodomain" evidence="1">
    <location>
        <begin position="59"/>
        <end position="86"/>
    </location>
</feature>
<dbReference type="Pfam" id="PF13007">
    <property type="entry name" value="LZ_Tnp_IS66"/>
    <property type="match status" value="1"/>
</dbReference>
<reference evidence="2 3" key="1">
    <citation type="submission" date="2018-07" db="EMBL/GenBank/DDBJ databases">
        <title>Genomic Encyclopedia of Type Strains, Phase III (KMG-III): the genomes of soil and plant-associated and newly described type strains.</title>
        <authorList>
            <person name="Whitman W."/>
        </authorList>
    </citation>
    <scope>NUCLEOTIDE SEQUENCE [LARGE SCALE GENOMIC DNA]</scope>
    <source>
        <strain evidence="2 3">CECT 7731</strain>
    </source>
</reference>
<dbReference type="Proteomes" id="UP000253506">
    <property type="component" value="Unassembled WGS sequence"/>
</dbReference>
<name>A0A368ZRE3_9GAMM</name>
<comment type="caution">
    <text evidence="2">The sequence shown here is derived from an EMBL/GenBank/DDBJ whole genome shotgun (WGS) entry which is preliminary data.</text>
</comment>
<protein>
    <submittedName>
        <fullName evidence="2">Transposase IS166 family protein</fullName>
    </submittedName>
</protein>
<evidence type="ECO:0000313" key="3">
    <source>
        <dbReference type="Proteomes" id="UP000253506"/>
    </source>
</evidence>
<accession>A0A368ZRE3</accession>
<dbReference type="AlphaFoldDB" id="A0A368ZRE3"/>
<gene>
    <name evidence="2" type="ORF">DFP77_1289</name>
</gene>
<dbReference type="EMBL" id="QPJQ01000028">
    <property type="protein sequence ID" value="RCW98273.1"/>
    <property type="molecule type" value="Genomic_DNA"/>
</dbReference>
<organism evidence="2 3">
    <name type="scientific">Marinomonas foliarum</name>
    <dbReference type="NCBI Taxonomy" id="491950"/>
    <lineage>
        <taxon>Bacteria</taxon>
        <taxon>Pseudomonadati</taxon>
        <taxon>Pseudomonadota</taxon>
        <taxon>Gammaproteobacteria</taxon>
        <taxon>Oceanospirillales</taxon>
        <taxon>Oceanospirillaceae</taxon>
        <taxon>Marinomonas</taxon>
    </lineage>
</organism>
<dbReference type="InterPro" id="IPR024463">
    <property type="entry name" value="Transposase_TnpC_homeodom"/>
</dbReference>
<evidence type="ECO:0000313" key="2">
    <source>
        <dbReference type="EMBL" id="RCW98273.1"/>
    </source>
</evidence>